<dbReference type="PANTHER" id="PTHR13217">
    <property type="entry name" value="PLECKSTRIN HOMOLOGY DOMAIN-CONTAINING FAMILY G MEMBER 7"/>
    <property type="match status" value="1"/>
</dbReference>
<feature type="compositionally biased region" description="Polar residues" evidence="1">
    <location>
        <begin position="141"/>
        <end position="151"/>
    </location>
</feature>
<dbReference type="PANTHER" id="PTHR13217:SF11">
    <property type="entry name" value="PLECKSTRIN HOMOLOGY DOMAIN-CONTAINING FAMILY G MEMBER 5"/>
    <property type="match status" value="1"/>
</dbReference>
<dbReference type="GO" id="GO:0043542">
    <property type="term" value="P:endothelial cell migration"/>
    <property type="evidence" value="ECO:0007669"/>
    <property type="project" value="TreeGrafter"/>
</dbReference>
<dbReference type="GO" id="GO:0007266">
    <property type="term" value="P:Rho protein signal transduction"/>
    <property type="evidence" value="ECO:0007669"/>
    <property type="project" value="TreeGrafter"/>
</dbReference>
<dbReference type="EMBL" id="WJQU01000001">
    <property type="protein sequence ID" value="KAJ6647245.1"/>
    <property type="molecule type" value="Genomic_DNA"/>
</dbReference>
<evidence type="ECO:0000313" key="3">
    <source>
        <dbReference type="Proteomes" id="UP001151699"/>
    </source>
</evidence>
<feature type="region of interest" description="Disordered" evidence="1">
    <location>
        <begin position="141"/>
        <end position="163"/>
    </location>
</feature>
<dbReference type="GO" id="GO:0030139">
    <property type="term" value="C:endocytic vesicle"/>
    <property type="evidence" value="ECO:0007669"/>
    <property type="project" value="TreeGrafter"/>
</dbReference>
<dbReference type="OrthoDB" id="5585231at2759"/>
<feature type="region of interest" description="Disordered" evidence="1">
    <location>
        <begin position="256"/>
        <end position="276"/>
    </location>
</feature>
<feature type="compositionally biased region" description="Low complexity" evidence="1">
    <location>
        <begin position="263"/>
        <end position="276"/>
    </location>
</feature>
<sequence>MDHKLYSNTVDENIVIIGVIRQPFITDRLVIKVKENTLYSVYLNEFNVAVNAFTLQCPEAKSWHDAITKAKHIYSRLKQGSSWDGYNIKYGSTTETLGVKKSPMNSSMGSRVSSLNNSHSGSVELTESKTVSIDFDKANSLSSDEGTSSHGMLNLKKVPQNSPTKFKGTNTLNVQPLHHLGQSLPNLNLNQITISNNTLLVPGTSGQSNLLSPSHRGISYPPPSPTRATLRRGFAFSSSIKNPPLIKSRNITSQNSFSSIQAPSSSGNPSTLSPSVSPLTVGPIINSFIQHQQVNIGDSIAHSTESDV</sequence>
<dbReference type="AlphaFoldDB" id="A0A9Q0S8K7"/>
<protein>
    <submittedName>
        <fullName evidence="2">Uncharacterized protein</fullName>
    </submittedName>
</protein>
<organism evidence="2 3">
    <name type="scientific">Pseudolycoriella hygida</name>
    <dbReference type="NCBI Taxonomy" id="35572"/>
    <lineage>
        <taxon>Eukaryota</taxon>
        <taxon>Metazoa</taxon>
        <taxon>Ecdysozoa</taxon>
        <taxon>Arthropoda</taxon>
        <taxon>Hexapoda</taxon>
        <taxon>Insecta</taxon>
        <taxon>Pterygota</taxon>
        <taxon>Neoptera</taxon>
        <taxon>Endopterygota</taxon>
        <taxon>Diptera</taxon>
        <taxon>Nematocera</taxon>
        <taxon>Sciaroidea</taxon>
        <taxon>Sciaridae</taxon>
        <taxon>Pseudolycoriella</taxon>
    </lineage>
</organism>
<evidence type="ECO:0000256" key="1">
    <source>
        <dbReference type="SAM" id="MobiDB-lite"/>
    </source>
</evidence>
<feature type="compositionally biased region" description="Polar residues" evidence="1">
    <location>
        <begin position="103"/>
        <end position="123"/>
    </location>
</feature>
<gene>
    <name evidence="2" type="ORF">Bhyg_02466</name>
</gene>
<keyword evidence="3" id="KW-1185">Reference proteome</keyword>
<evidence type="ECO:0000313" key="2">
    <source>
        <dbReference type="EMBL" id="KAJ6647245.1"/>
    </source>
</evidence>
<dbReference type="GO" id="GO:0030424">
    <property type="term" value="C:axon"/>
    <property type="evidence" value="ECO:0007669"/>
    <property type="project" value="TreeGrafter"/>
</dbReference>
<dbReference type="InterPro" id="IPR040181">
    <property type="entry name" value="PKHG5/7"/>
</dbReference>
<comment type="caution">
    <text evidence="2">The sequence shown here is derived from an EMBL/GenBank/DDBJ whole genome shotgun (WGS) entry which is preliminary data.</text>
</comment>
<reference evidence="2" key="1">
    <citation type="submission" date="2022-07" db="EMBL/GenBank/DDBJ databases">
        <authorList>
            <person name="Trinca V."/>
            <person name="Uliana J.V.C."/>
            <person name="Torres T.T."/>
            <person name="Ward R.J."/>
            <person name="Monesi N."/>
        </authorList>
    </citation>
    <scope>NUCLEOTIDE SEQUENCE</scope>
    <source>
        <strain evidence="2">HSMRA1968</strain>
        <tissue evidence="2">Whole embryos</tissue>
    </source>
</reference>
<name>A0A9Q0S8K7_9DIPT</name>
<dbReference type="Proteomes" id="UP001151699">
    <property type="component" value="Chromosome A"/>
</dbReference>
<accession>A0A9Q0S8K7</accession>
<feature type="region of interest" description="Disordered" evidence="1">
    <location>
        <begin position="101"/>
        <end position="123"/>
    </location>
</feature>
<proteinExistence type="predicted"/>
<dbReference type="GO" id="GO:0005886">
    <property type="term" value="C:plasma membrane"/>
    <property type="evidence" value="ECO:0007669"/>
    <property type="project" value="TreeGrafter"/>
</dbReference>
<feature type="region of interest" description="Disordered" evidence="1">
    <location>
        <begin position="205"/>
        <end position="226"/>
    </location>
</feature>